<evidence type="ECO:0000259" key="7">
    <source>
        <dbReference type="Pfam" id="PF01061"/>
    </source>
</evidence>
<dbReference type="SUPFAM" id="SSF52540">
    <property type="entry name" value="P-loop containing nucleoside triphosphate hydrolases"/>
    <property type="match status" value="1"/>
</dbReference>
<proteinExistence type="predicted"/>
<dbReference type="GO" id="GO:0016020">
    <property type="term" value="C:membrane"/>
    <property type="evidence" value="ECO:0007669"/>
    <property type="project" value="UniProtKB-SubCell"/>
</dbReference>
<dbReference type="Gene3D" id="3.40.50.300">
    <property type="entry name" value="P-loop containing nucleotide triphosphate hydrolases"/>
    <property type="match status" value="1"/>
</dbReference>
<dbReference type="AlphaFoldDB" id="A0A9X0AX69"/>
<keyword evidence="4 6" id="KW-1133">Transmembrane helix</keyword>
<evidence type="ECO:0000256" key="1">
    <source>
        <dbReference type="ARBA" id="ARBA00004141"/>
    </source>
</evidence>
<evidence type="ECO:0000313" key="9">
    <source>
        <dbReference type="Proteomes" id="UP001152300"/>
    </source>
</evidence>
<feature type="transmembrane region" description="Helical" evidence="6">
    <location>
        <begin position="377"/>
        <end position="402"/>
    </location>
</feature>
<keyword evidence="9" id="KW-1185">Reference proteome</keyword>
<sequence length="474" mass="52533">MHWDFKGESIYLAELDKHFPELSVGKTLSFAASTRETGKNSNAVSQATGREVAVLFGLSNAFDTKMGNDLIRGVSGGETRRTSIAEALVSRVQFHCWDNSTRGLDSSIVQQFITLLKRSTKALQSTVVMSIYQGSNAMYHGRQIYFGPVDSATDYFHKLGFAKDNRATTPDFLTSLTSQAERTVRQGFEGQTPRSPEEFAAAWKQSAERKRLIADVNVFNSSHPLKMSNRAGTDSSTNSNSMKEMLDICSATYPIPISQQVLICLQRGLLLLRNNYIPAVSTVFANAILAIVVGSVFYDLPDTSVSMDQKAVLIFFSLMIAFSPAFEVSCLGALKFLSLVGVVTDSLSNSLGPNLVGTKTYCGKARSIRFLSYFCEAVAAILCDLPVKVGTTVMFYLTLYFMKSLRRTASAFFTLRRLHVLYRSNYEHGFQNLGLPVKNNGTDYGPRTCHSFTVYRVHWFCNTSTVYEALAFLV</sequence>
<evidence type="ECO:0000256" key="4">
    <source>
        <dbReference type="ARBA" id="ARBA00022989"/>
    </source>
</evidence>
<feature type="domain" description="ABC-2 type transporter transmembrane" evidence="7">
    <location>
        <begin position="259"/>
        <end position="414"/>
    </location>
</feature>
<dbReference type="GO" id="GO:0140359">
    <property type="term" value="F:ABC-type transporter activity"/>
    <property type="evidence" value="ECO:0007669"/>
    <property type="project" value="InterPro"/>
</dbReference>
<keyword evidence="5 6" id="KW-0472">Membrane</keyword>
<evidence type="ECO:0000256" key="2">
    <source>
        <dbReference type="ARBA" id="ARBA00022448"/>
    </source>
</evidence>
<accession>A0A9X0AX69</accession>
<evidence type="ECO:0000313" key="8">
    <source>
        <dbReference type="EMBL" id="KAJ8070582.1"/>
    </source>
</evidence>
<protein>
    <recommendedName>
        <fullName evidence="7">ABC-2 type transporter transmembrane domain-containing protein</fullName>
    </recommendedName>
</protein>
<evidence type="ECO:0000256" key="6">
    <source>
        <dbReference type="SAM" id="Phobius"/>
    </source>
</evidence>
<feature type="transmembrane region" description="Helical" evidence="6">
    <location>
        <begin position="312"/>
        <end position="334"/>
    </location>
</feature>
<name>A0A9X0AX69_9HELO</name>
<gene>
    <name evidence="8" type="ORF">OCU04_000955</name>
</gene>
<feature type="transmembrane region" description="Helical" evidence="6">
    <location>
        <begin position="276"/>
        <end position="300"/>
    </location>
</feature>
<dbReference type="PANTHER" id="PTHR19241">
    <property type="entry name" value="ATP-BINDING CASSETTE TRANSPORTER"/>
    <property type="match status" value="1"/>
</dbReference>
<reference evidence="8" key="1">
    <citation type="submission" date="2022-11" db="EMBL/GenBank/DDBJ databases">
        <title>Genome Resource of Sclerotinia nivalis Strain SnTB1, a Plant Pathogen Isolated from American Ginseng.</title>
        <authorList>
            <person name="Fan S."/>
        </authorList>
    </citation>
    <scope>NUCLEOTIDE SEQUENCE</scope>
    <source>
        <strain evidence="8">SnTB1</strain>
    </source>
</reference>
<dbReference type="OrthoDB" id="3563948at2759"/>
<comment type="subcellular location">
    <subcellularLocation>
        <location evidence="1">Membrane</location>
        <topology evidence="1">Multi-pass membrane protein</topology>
    </subcellularLocation>
</comment>
<dbReference type="Proteomes" id="UP001152300">
    <property type="component" value="Unassembled WGS sequence"/>
</dbReference>
<keyword evidence="2" id="KW-0813">Transport</keyword>
<dbReference type="EMBL" id="JAPEIS010000001">
    <property type="protein sequence ID" value="KAJ8070582.1"/>
    <property type="molecule type" value="Genomic_DNA"/>
</dbReference>
<evidence type="ECO:0000256" key="3">
    <source>
        <dbReference type="ARBA" id="ARBA00022692"/>
    </source>
</evidence>
<evidence type="ECO:0000256" key="5">
    <source>
        <dbReference type="ARBA" id="ARBA00023136"/>
    </source>
</evidence>
<keyword evidence="3 6" id="KW-0812">Transmembrane</keyword>
<comment type="caution">
    <text evidence="8">The sequence shown here is derived from an EMBL/GenBank/DDBJ whole genome shotgun (WGS) entry which is preliminary data.</text>
</comment>
<dbReference type="InterPro" id="IPR027417">
    <property type="entry name" value="P-loop_NTPase"/>
</dbReference>
<dbReference type="InterPro" id="IPR013525">
    <property type="entry name" value="ABC2_TM"/>
</dbReference>
<dbReference type="Pfam" id="PF01061">
    <property type="entry name" value="ABC2_membrane"/>
    <property type="match status" value="1"/>
</dbReference>
<organism evidence="8 9">
    <name type="scientific">Sclerotinia nivalis</name>
    <dbReference type="NCBI Taxonomy" id="352851"/>
    <lineage>
        <taxon>Eukaryota</taxon>
        <taxon>Fungi</taxon>
        <taxon>Dikarya</taxon>
        <taxon>Ascomycota</taxon>
        <taxon>Pezizomycotina</taxon>
        <taxon>Leotiomycetes</taxon>
        <taxon>Helotiales</taxon>
        <taxon>Sclerotiniaceae</taxon>
        <taxon>Sclerotinia</taxon>
    </lineage>
</organism>